<gene>
    <name evidence="2" type="ORF">MONAX_5E010417</name>
</gene>
<feature type="region of interest" description="Disordered" evidence="1">
    <location>
        <begin position="1"/>
        <end position="61"/>
    </location>
</feature>
<evidence type="ECO:0000313" key="3">
    <source>
        <dbReference type="Proteomes" id="UP000335636"/>
    </source>
</evidence>
<evidence type="ECO:0000313" key="2">
    <source>
        <dbReference type="EMBL" id="VTJ55925.1"/>
    </source>
</evidence>
<accession>A0A5E4AFK7</accession>
<feature type="non-terminal residue" evidence="2">
    <location>
        <position position="1"/>
    </location>
</feature>
<feature type="non-terminal residue" evidence="2">
    <location>
        <position position="61"/>
    </location>
</feature>
<dbReference type="Proteomes" id="UP000335636">
    <property type="component" value="Unassembled WGS sequence"/>
</dbReference>
<sequence>WQQQGPGVKDAQNHVSAPEIPGLEGPHTPSPEAGSVKSASQGVATALQAPGESLDAQPVHR</sequence>
<proteinExistence type="predicted"/>
<organism evidence="2 3">
    <name type="scientific">Marmota monax</name>
    <name type="common">Woodchuck</name>
    <dbReference type="NCBI Taxonomy" id="9995"/>
    <lineage>
        <taxon>Eukaryota</taxon>
        <taxon>Metazoa</taxon>
        <taxon>Chordata</taxon>
        <taxon>Craniata</taxon>
        <taxon>Vertebrata</taxon>
        <taxon>Euteleostomi</taxon>
        <taxon>Mammalia</taxon>
        <taxon>Eutheria</taxon>
        <taxon>Euarchontoglires</taxon>
        <taxon>Glires</taxon>
        <taxon>Rodentia</taxon>
        <taxon>Sciuromorpha</taxon>
        <taxon>Sciuridae</taxon>
        <taxon>Xerinae</taxon>
        <taxon>Marmotini</taxon>
        <taxon>Marmota</taxon>
    </lineage>
</organism>
<dbReference type="EMBL" id="CABDUW010000057">
    <property type="protein sequence ID" value="VTJ55925.1"/>
    <property type="molecule type" value="Genomic_DNA"/>
</dbReference>
<reference evidence="2" key="1">
    <citation type="submission" date="2019-04" db="EMBL/GenBank/DDBJ databases">
        <authorList>
            <person name="Alioto T."/>
            <person name="Alioto T."/>
        </authorList>
    </citation>
    <scope>NUCLEOTIDE SEQUENCE [LARGE SCALE GENOMIC DNA]</scope>
</reference>
<name>A0A5E4AFK7_MARMO</name>
<evidence type="ECO:0000256" key="1">
    <source>
        <dbReference type="SAM" id="MobiDB-lite"/>
    </source>
</evidence>
<comment type="caution">
    <text evidence="2">The sequence shown here is derived from an EMBL/GenBank/DDBJ whole genome shotgun (WGS) entry which is preliminary data.</text>
</comment>
<dbReference type="AlphaFoldDB" id="A0A5E4AFK7"/>
<keyword evidence="3" id="KW-1185">Reference proteome</keyword>
<protein>
    <submittedName>
        <fullName evidence="2">Uncharacterized protein</fullName>
    </submittedName>
</protein>